<dbReference type="GeneID" id="63701677"/>
<keyword evidence="2" id="KW-1185">Reference proteome</keyword>
<dbReference type="HOGENOM" id="CLU_1277381_0_0_1"/>
<dbReference type="RefSeq" id="XP_040636691.1">
    <property type="nucleotide sequence ID" value="XM_040786553.1"/>
</dbReference>
<accession>A0A017S7I8</accession>
<evidence type="ECO:0000313" key="1">
    <source>
        <dbReference type="EMBL" id="EYE93003.1"/>
    </source>
</evidence>
<dbReference type="Proteomes" id="UP000019804">
    <property type="component" value="Unassembled WGS sequence"/>
</dbReference>
<dbReference type="EMBL" id="KK088434">
    <property type="protein sequence ID" value="EYE93003.1"/>
    <property type="molecule type" value="Genomic_DNA"/>
</dbReference>
<dbReference type="OrthoDB" id="2119662at2759"/>
<dbReference type="AlphaFoldDB" id="A0A017S7I8"/>
<organism evidence="1 2">
    <name type="scientific">Aspergillus ruber (strain CBS 135680)</name>
    <dbReference type="NCBI Taxonomy" id="1388766"/>
    <lineage>
        <taxon>Eukaryota</taxon>
        <taxon>Fungi</taxon>
        <taxon>Dikarya</taxon>
        <taxon>Ascomycota</taxon>
        <taxon>Pezizomycotina</taxon>
        <taxon>Eurotiomycetes</taxon>
        <taxon>Eurotiomycetidae</taxon>
        <taxon>Eurotiales</taxon>
        <taxon>Aspergillaceae</taxon>
        <taxon>Aspergillus</taxon>
        <taxon>Aspergillus subgen. Aspergillus</taxon>
    </lineage>
</organism>
<evidence type="ECO:0000313" key="2">
    <source>
        <dbReference type="Proteomes" id="UP000019804"/>
    </source>
</evidence>
<proteinExistence type="predicted"/>
<dbReference type="STRING" id="1388766.A0A017S7I8"/>
<name>A0A017S7I8_ASPRC</name>
<gene>
    <name evidence="1" type="ORF">EURHEDRAFT_517284</name>
</gene>
<protein>
    <submittedName>
        <fullName evidence="1">Uncharacterized protein</fullName>
    </submittedName>
</protein>
<sequence length="216" mass="23915">MYYLVFKEIDACFSLDKSKGSSFQYWCIYFPALYSTLVKILVANIDTSLVITDVYTYVGIIRVRLGLAHTITVFQAILRTIVSIIFAGAAKAFQQPLSHTLPRRPVSHVWISAFSALRSVLEVAVSNTTSVLDKPDVSLLISSVRVVMNMQAEVRLICDMIAAISGYYTSPFPPVLGEAAVAGRVLVNHPAYRPLVLFKPGFINFIGSTVRNTLYL</sequence>
<reference evidence="2" key="1">
    <citation type="journal article" date="2014" name="Nat. Commun.">
        <title>Genomic adaptations of the halophilic Dead Sea filamentous fungus Eurotium rubrum.</title>
        <authorList>
            <person name="Kis-Papo T."/>
            <person name="Weig A.R."/>
            <person name="Riley R."/>
            <person name="Persoh D."/>
            <person name="Salamov A."/>
            <person name="Sun H."/>
            <person name="Lipzen A."/>
            <person name="Wasser S.P."/>
            <person name="Rambold G."/>
            <person name="Grigoriev I.V."/>
            <person name="Nevo E."/>
        </authorList>
    </citation>
    <scope>NUCLEOTIDE SEQUENCE [LARGE SCALE GENOMIC DNA]</scope>
    <source>
        <strain evidence="2">CBS 135680</strain>
    </source>
</reference>